<dbReference type="SMART" id="SM00448">
    <property type="entry name" value="REC"/>
    <property type="match status" value="1"/>
</dbReference>
<keyword evidence="4 7" id="KW-0238">DNA-binding</keyword>
<accession>A0ABX2PTM4</accession>
<dbReference type="InterPro" id="IPR011006">
    <property type="entry name" value="CheY-like_superfamily"/>
</dbReference>
<dbReference type="SMART" id="SM00862">
    <property type="entry name" value="Trans_reg_C"/>
    <property type="match status" value="1"/>
</dbReference>
<reference evidence="10 11" key="1">
    <citation type="submission" date="2020-06" db="EMBL/GenBank/DDBJ databases">
        <authorList>
            <person name="Cao W.R."/>
        </authorList>
    </citation>
    <scope>NUCLEOTIDE SEQUENCE [LARGE SCALE GENOMIC DNA]</scope>
    <source>
        <strain evidence="10 11">B1Z28</strain>
    </source>
</reference>
<dbReference type="Gene3D" id="3.40.50.2300">
    <property type="match status" value="1"/>
</dbReference>
<evidence type="ECO:0000256" key="1">
    <source>
        <dbReference type="ARBA" id="ARBA00022553"/>
    </source>
</evidence>
<dbReference type="InterPro" id="IPR039420">
    <property type="entry name" value="WalR-like"/>
</dbReference>
<dbReference type="InterPro" id="IPR036388">
    <property type="entry name" value="WH-like_DNA-bd_sf"/>
</dbReference>
<feature type="DNA-binding region" description="OmpR/PhoB-type" evidence="7">
    <location>
        <begin position="119"/>
        <end position="219"/>
    </location>
</feature>
<sequence>MASRLLIIDDDPKIASALVRGLSLHGYTAEAENQANRGLERLQSGAFSGAIVDVMLGTDSGVELVRSARALGVSIPILMLSALSDVDHRAAGLEAGADDYVVKPFSFDELVARLQVQEQRALSQHPEPARLSHQNRTISISTSSVTLTEREFDLLALLISKAGSPISRGDLFDTLWSQEGSSNENVVDVYIGYLRKKLGDADFGFEIKTLRNQGFCLQGRAPLTDNS</sequence>
<feature type="domain" description="Response regulatory" evidence="8">
    <location>
        <begin position="4"/>
        <end position="118"/>
    </location>
</feature>
<dbReference type="InterPro" id="IPR016032">
    <property type="entry name" value="Sig_transdc_resp-reg_C-effctor"/>
</dbReference>
<dbReference type="Gene3D" id="1.10.10.10">
    <property type="entry name" value="Winged helix-like DNA-binding domain superfamily/Winged helix DNA-binding domain"/>
    <property type="match status" value="1"/>
</dbReference>
<keyword evidence="3" id="KW-0805">Transcription regulation</keyword>
<dbReference type="Pfam" id="PF00072">
    <property type="entry name" value="Response_reg"/>
    <property type="match status" value="1"/>
</dbReference>
<dbReference type="Pfam" id="PF00486">
    <property type="entry name" value="Trans_reg_C"/>
    <property type="match status" value="1"/>
</dbReference>
<dbReference type="PROSITE" id="PS51755">
    <property type="entry name" value="OMPR_PHOB"/>
    <property type="match status" value="1"/>
</dbReference>
<dbReference type="InterPro" id="IPR001867">
    <property type="entry name" value="OmpR/PhoB-type_DNA-bd"/>
</dbReference>
<evidence type="ECO:0000256" key="4">
    <source>
        <dbReference type="ARBA" id="ARBA00023125"/>
    </source>
</evidence>
<evidence type="ECO:0000256" key="7">
    <source>
        <dbReference type="PROSITE-ProRule" id="PRU01091"/>
    </source>
</evidence>
<evidence type="ECO:0000259" key="9">
    <source>
        <dbReference type="PROSITE" id="PS51755"/>
    </source>
</evidence>
<evidence type="ECO:0000313" key="11">
    <source>
        <dbReference type="Proteomes" id="UP000630805"/>
    </source>
</evidence>
<feature type="domain" description="OmpR/PhoB-type" evidence="9">
    <location>
        <begin position="119"/>
        <end position="219"/>
    </location>
</feature>
<dbReference type="InterPro" id="IPR001789">
    <property type="entry name" value="Sig_transdc_resp-reg_receiver"/>
</dbReference>
<dbReference type="SUPFAM" id="SSF52172">
    <property type="entry name" value="CheY-like"/>
    <property type="match status" value="1"/>
</dbReference>
<evidence type="ECO:0000256" key="3">
    <source>
        <dbReference type="ARBA" id="ARBA00023015"/>
    </source>
</evidence>
<keyword evidence="2" id="KW-0902">Two-component regulatory system</keyword>
<proteinExistence type="predicted"/>
<protein>
    <submittedName>
        <fullName evidence="10">Response regulator transcription factor</fullName>
    </submittedName>
</protein>
<dbReference type="EMBL" id="JABXWT010000006">
    <property type="protein sequence ID" value="NVO56721.1"/>
    <property type="molecule type" value="Genomic_DNA"/>
</dbReference>
<evidence type="ECO:0000256" key="2">
    <source>
        <dbReference type="ARBA" id="ARBA00023012"/>
    </source>
</evidence>
<feature type="modified residue" description="4-aspartylphosphate" evidence="6">
    <location>
        <position position="53"/>
    </location>
</feature>
<evidence type="ECO:0000256" key="5">
    <source>
        <dbReference type="ARBA" id="ARBA00023163"/>
    </source>
</evidence>
<keyword evidence="1 6" id="KW-0597">Phosphoprotein</keyword>
<comment type="caution">
    <text evidence="10">The sequence shown here is derived from an EMBL/GenBank/DDBJ whole genome shotgun (WGS) entry which is preliminary data.</text>
</comment>
<organism evidence="10 11">
    <name type="scientific">Ruegeria haliotis</name>
    <dbReference type="NCBI Taxonomy" id="2747601"/>
    <lineage>
        <taxon>Bacteria</taxon>
        <taxon>Pseudomonadati</taxon>
        <taxon>Pseudomonadota</taxon>
        <taxon>Alphaproteobacteria</taxon>
        <taxon>Rhodobacterales</taxon>
        <taxon>Roseobacteraceae</taxon>
        <taxon>Ruegeria</taxon>
    </lineage>
</organism>
<keyword evidence="5" id="KW-0804">Transcription</keyword>
<dbReference type="CDD" id="cd00383">
    <property type="entry name" value="trans_reg_C"/>
    <property type="match status" value="1"/>
</dbReference>
<name>A0ABX2PTM4_9RHOB</name>
<dbReference type="PANTHER" id="PTHR48111">
    <property type="entry name" value="REGULATOR OF RPOS"/>
    <property type="match status" value="1"/>
</dbReference>
<evidence type="ECO:0000313" key="10">
    <source>
        <dbReference type="EMBL" id="NVO56721.1"/>
    </source>
</evidence>
<dbReference type="PANTHER" id="PTHR48111:SF1">
    <property type="entry name" value="TWO-COMPONENT RESPONSE REGULATOR ORR33"/>
    <property type="match status" value="1"/>
</dbReference>
<dbReference type="Proteomes" id="UP000630805">
    <property type="component" value="Unassembled WGS sequence"/>
</dbReference>
<dbReference type="PROSITE" id="PS50110">
    <property type="entry name" value="RESPONSE_REGULATORY"/>
    <property type="match status" value="1"/>
</dbReference>
<dbReference type="SUPFAM" id="SSF46894">
    <property type="entry name" value="C-terminal effector domain of the bipartite response regulators"/>
    <property type="match status" value="1"/>
</dbReference>
<keyword evidence="11" id="KW-1185">Reference proteome</keyword>
<dbReference type="RefSeq" id="WP_176865433.1">
    <property type="nucleotide sequence ID" value="NZ_JABXWT010000006.1"/>
</dbReference>
<evidence type="ECO:0000259" key="8">
    <source>
        <dbReference type="PROSITE" id="PS50110"/>
    </source>
</evidence>
<evidence type="ECO:0000256" key="6">
    <source>
        <dbReference type="PROSITE-ProRule" id="PRU00169"/>
    </source>
</evidence>
<gene>
    <name evidence="10" type="ORF">HW561_13090</name>
</gene>